<proteinExistence type="predicted"/>
<dbReference type="InterPro" id="IPR027417">
    <property type="entry name" value="P-loop_NTPase"/>
</dbReference>
<evidence type="ECO:0008006" key="2">
    <source>
        <dbReference type="Google" id="ProtNLM"/>
    </source>
</evidence>
<sequence>MTDKIKKALDSMGHRKMLFILGDHGSGKTPLVKKYLTEVYGANAKNHYIDVGMYVQQKIADEKLRLYERFSEEFRADAEEIFSGLVEREYKNKNLIVFDHMEFLLSEDYIGWIKILDKVTLSEKKALVVVPTEYEKGLPLRAYKKIKL</sequence>
<dbReference type="SUPFAM" id="SSF52540">
    <property type="entry name" value="P-loop containing nucleoside triphosphate hydrolases"/>
    <property type="match status" value="1"/>
</dbReference>
<reference evidence="1" key="2">
    <citation type="submission" date="2024-06" db="EMBL/GenBank/DDBJ databases">
        <authorList>
            <person name="Petrova K.O."/>
            <person name="Toshchakov S.V."/>
            <person name="Boltjanskaja Y.V."/>
            <person name="Kevbrin V.V."/>
        </authorList>
    </citation>
    <scope>NUCLEOTIDE SEQUENCE</scope>
    <source>
        <strain evidence="1">Z-710</strain>
    </source>
</reference>
<dbReference type="AlphaFoldDB" id="A0AAU8HR72"/>
<dbReference type="Gene3D" id="3.40.50.300">
    <property type="entry name" value="P-loop containing nucleotide triphosphate hydrolases"/>
    <property type="match status" value="1"/>
</dbReference>
<accession>A0AAU8HR72</accession>
<reference evidence="1" key="1">
    <citation type="journal article" date="2018" name="Antonie Van Leeuwenhoek">
        <title>Proteinivorax hydrogeniformans sp. nov., an anaerobic, haloalkaliphilic bacterium fermenting proteinaceous compounds with high hydrogen production.</title>
        <authorList>
            <person name="Boltyanskaya Y."/>
            <person name="Detkova E."/>
            <person name="Pimenov N."/>
            <person name="Kevbrin V."/>
        </authorList>
    </citation>
    <scope>NUCLEOTIDE SEQUENCE</scope>
    <source>
        <strain evidence="1">Z-710</strain>
    </source>
</reference>
<dbReference type="RefSeq" id="WP_353892473.1">
    <property type="nucleotide sequence ID" value="NZ_CP159485.1"/>
</dbReference>
<name>A0AAU8HR72_9FIRM</name>
<organism evidence="1">
    <name type="scientific">Proteinivorax hydrogeniformans</name>
    <dbReference type="NCBI Taxonomy" id="1826727"/>
    <lineage>
        <taxon>Bacteria</taxon>
        <taxon>Bacillati</taxon>
        <taxon>Bacillota</taxon>
        <taxon>Clostridia</taxon>
        <taxon>Eubacteriales</taxon>
        <taxon>Proteinivoracaceae</taxon>
        <taxon>Proteinivorax</taxon>
    </lineage>
</organism>
<evidence type="ECO:0000313" key="1">
    <source>
        <dbReference type="EMBL" id="XCI27895.1"/>
    </source>
</evidence>
<dbReference type="EMBL" id="CP159485">
    <property type="protein sequence ID" value="XCI27895.1"/>
    <property type="molecule type" value="Genomic_DNA"/>
</dbReference>
<gene>
    <name evidence="1" type="ORF">PRVXH_001819</name>
</gene>
<protein>
    <recommendedName>
        <fullName evidence="2">AAA domain-containing protein</fullName>
    </recommendedName>
</protein>